<evidence type="ECO:0000256" key="7">
    <source>
        <dbReference type="ARBA" id="ARBA00022692"/>
    </source>
</evidence>
<keyword evidence="6 14" id="KW-0808">Transferase</keyword>
<accession>N1QFD2</accession>
<feature type="region of interest" description="Disordered" evidence="15">
    <location>
        <begin position="389"/>
        <end position="409"/>
    </location>
</feature>
<evidence type="ECO:0000256" key="5">
    <source>
        <dbReference type="ARBA" id="ARBA00022676"/>
    </source>
</evidence>
<evidence type="ECO:0000256" key="4">
    <source>
        <dbReference type="ARBA" id="ARBA00015561"/>
    </source>
</evidence>
<comment type="similarity">
    <text evidence="13">Belongs to the glycosyltransferase ALG3 family.</text>
</comment>
<evidence type="ECO:0000256" key="11">
    <source>
        <dbReference type="ARBA" id="ARBA00044743"/>
    </source>
</evidence>
<keyword evidence="8 14" id="KW-0256">Endoplasmic reticulum</keyword>
<comment type="function">
    <text evidence="11 14">Dol-P-Man:Man(5)GlcNAc(2)-PP-Dol alpha-1,3-mannosyltransferase that operates in the biosynthetic pathway of dolichol-linked oligosaccharides, the glycan precursors employed in protein asparagine (N)-glycosylation. The assembly of dolichol-linked oligosaccharides begins on the cytosolic side of the endoplasmic reticulum membrane and finishes in its lumen. The sequential addition of sugars to dolichol pyrophosphate produces dolichol-linked oligosaccharides containing fourteen sugars, including two GlcNAcs, nine mannoses and three glucoses. Once assembled, the oligosaccharide is transferred from the lipid to nascent proteins by oligosaccharyltransferases. In the lumen of the endoplasmic reticulum, adds the first dolichyl beta-D-mannosyl phosphate derived mannose in an alpha-1,3 linkage to Man(5)GlcNAc(2)-PP-dolichol to produce Man(6)GlcNAc(2)-PP-dolichol.</text>
</comment>
<evidence type="ECO:0000313" key="17">
    <source>
        <dbReference type="Proteomes" id="UP000016931"/>
    </source>
</evidence>
<dbReference type="InterPro" id="IPR007873">
    <property type="entry name" value="Glycosyltransferase_ALG3"/>
</dbReference>
<evidence type="ECO:0000256" key="8">
    <source>
        <dbReference type="ARBA" id="ARBA00022824"/>
    </source>
</evidence>
<keyword evidence="7 14" id="KW-0812">Transmembrane</keyword>
<feature type="transmembrane region" description="Helical" evidence="14">
    <location>
        <begin position="96"/>
        <end position="115"/>
    </location>
</feature>
<dbReference type="OMA" id="PERYGIH"/>
<sequence>MNILRFAQDLACNPKHTRWIVPLQILGEAVLCSLIIWRVPYTEIDWTTYMQQISLYLSGQRNYTLLTGSTGPLVYPAAHVHIYHFLYKLTSQGSNILLAQFLFLILYLCTLWLVISCYRTGATTTTAAGCPPWLLVLLSGSKRVHSIFVLRMFNDGVAVLWFWGAVWCFQRRRWRRLGSVVFAVGVGVKMSVLLALPAVGMTILAYPFIMKDSKSYITRAFEFTRQFMFKWTVNWRFVGEETFLSRSFSYCLLGAHVALLALFGCTRWLEPSGLSPLQAINHLLHPPPQAQQDRIARRVTPDFVLTTMLSAMLIGCLCARSLHYQFFVYIAWSTPYLLWRSGMHPVLIYGLCMAQEWAWNVYPSTDASSMVVVGCLAVTVGSIWVGTRPQPAKQQQKQQRQGGRHLHRE</sequence>
<comment type="subcellular location">
    <subcellularLocation>
        <location evidence="1 14">Endoplasmic reticulum membrane</location>
        <topology evidence="1 14">Multi-pass membrane protein</topology>
    </subcellularLocation>
</comment>
<keyword evidence="10 14" id="KW-0472">Membrane</keyword>
<dbReference type="RefSeq" id="XP_016757294.1">
    <property type="nucleotide sequence ID" value="XM_016910563.1"/>
</dbReference>
<dbReference type="Proteomes" id="UP000016931">
    <property type="component" value="Unassembled WGS sequence"/>
</dbReference>
<keyword evidence="17" id="KW-1185">Reference proteome</keyword>
<dbReference type="GO" id="GO:0018279">
    <property type="term" value="P:protein N-linked glycosylation via asparagine"/>
    <property type="evidence" value="ECO:0007669"/>
    <property type="project" value="EnsemblFungi"/>
</dbReference>
<dbReference type="GO" id="GO:0006488">
    <property type="term" value="P:dolichol-linked oligosaccharide biosynthetic process"/>
    <property type="evidence" value="ECO:0007669"/>
    <property type="project" value="EnsemblFungi"/>
</dbReference>
<gene>
    <name evidence="16" type="ORF">SEPMUDRAFT_91635</name>
</gene>
<evidence type="ECO:0000256" key="13">
    <source>
        <dbReference type="ARBA" id="ARBA00093457"/>
    </source>
</evidence>
<feature type="transmembrane region" description="Helical" evidence="14">
    <location>
        <begin position="303"/>
        <end position="332"/>
    </location>
</feature>
<evidence type="ECO:0000256" key="6">
    <source>
        <dbReference type="ARBA" id="ARBA00022679"/>
    </source>
</evidence>
<dbReference type="EMBL" id="KB456269">
    <property type="protein sequence ID" value="EMF09173.1"/>
    <property type="molecule type" value="Genomic_DNA"/>
</dbReference>
<comment type="pathway">
    <text evidence="2 14">Protein modification; protein glycosylation.</text>
</comment>
<keyword evidence="9 14" id="KW-1133">Transmembrane helix</keyword>
<evidence type="ECO:0000256" key="9">
    <source>
        <dbReference type="ARBA" id="ARBA00022989"/>
    </source>
</evidence>
<dbReference type="PANTHER" id="PTHR12646:SF0">
    <property type="entry name" value="DOL-P-MAN:MAN(5)GLCNAC(2)-PP-DOL ALPHA-1,3-MANNOSYLTRANSFERASE"/>
    <property type="match status" value="1"/>
</dbReference>
<name>N1QFD2_SPHMS</name>
<dbReference type="HOGENOM" id="CLU_035382_3_0_1"/>
<reference evidence="16 17" key="1">
    <citation type="journal article" date="2012" name="PLoS Pathog.">
        <title>Diverse lifestyles and strategies of plant pathogenesis encoded in the genomes of eighteen Dothideomycetes fungi.</title>
        <authorList>
            <person name="Ohm R.A."/>
            <person name="Feau N."/>
            <person name="Henrissat B."/>
            <person name="Schoch C.L."/>
            <person name="Horwitz B.A."/>
            <person name="Barry K.W."/>
            <person name="Condon B.J."/>
            <person name="Copeland A.C."/>
            <person name="Dhillon B."/>
            <person name="Glaser F."/>
            <person name="Hesse C.N."/>
            <person name="Kosti I."/>
            <person name="LaButti K."/>
            <person name="Lindquist E.A."/>
            <person name="Lucas S."/>
            <person name="Salamov A.A."/>
            <person name="Bradshaw R.E."/>
            <person name="Ciuffetti L."/>
            <person name="Hamelin R.C."/>
            <person name="Kema G.H.J."/>
            <person name="Lawrence C."/>
            <person name="Scott J.A."/>
            <person name="Spatafora J.W."/>
            <person name="Turgeon B.G."/>
            <person name="de Wit P.J.G.M."/>
            <person name="Zhong S."/>
            <person name="Goodwin S.B."/>
            <person name="Grigoriev I.V."/>
        </authorList>
    </citation>
    <scope>NUCLEOTIDE SEQUENCE [LARGE SCALE GENOMIC DNA]</scope>
    <source>
        <strain evidence="16 17">SO2202</strain>
    </source>
</reference>
<comment type="catalytic activity">
    <reaction evidence="12 14">
        <text>an alpha-D-Man-(1-&gt;2)-alpha-D-Man-(1-&gt;2)-alpha-D-Man-(1-&gt;3)-[alpha-D-Man-(1-&gt;6)]-beta-D-Man-(1-&gt;4)-beta-D-GlcNAc-(1-&gt;4)-alpha-D-GlcNAc-diphospho-di-trans,poly-cis-dolichol + a di-trans,poly-cis-dolichyl beta-D-mannosyl phosphate = an alpha-D-Man-(1-&gt;2)-alpha-D-Man-(1-&gt;2)-alpha-D-Man-(1-&gt;3)-[alpha-D-Man-(1-&gt;3)-alpha-D-Man-(1-&gt;6)]-beta-D-Man-(1-&gt;4)-beta-D-GlcNAc-(1-&gt;4)-alpha-D-GlcNAc-diphospho-di-trans,poly-cis-dolichol + a di-trans,poly-cis-dolichyl phosphate + H(+)</text>
        <dbReference type="Rhea" id="RHEA:29527"/>
        <dbReference type="Rhea" id="RHEA-COMP:19498"/>
        <dbReference type="Rhea" id="RHEA-COMP:19501"/>
        <dbReference type="Rhea" id="RHEA-COMP:19516"/>
        <dbReference type="Rhea" id="RHEA-COMP:19517"/>
        <dbReference type="ChEBI" id="CHEBI:15378"/>
        <dbReference type="ChEBI" id="CHEBI:57683"/>
        <dbReference type="ChEBI" id="CHEBI:58211"/>
        <dbReference type="ChEBI" id="CHEBI:132515"/>
        <dbReference type="ChEBI" id="CHEBI:132516"/>
        <dbReference type="EC" id="2.4.1.258"/>
    </reaction>
    <physiologicalReaction direction="left-to-right" evidence="12 14">
        <dbReference type="Rhea" id="RHEA:29528"/>
    </physiologicalReaction>
</comment>
<dbReference type="STRING" id="692275.N1QFD2"/>
<dbReference type="eggNOG" id="KOG2762">
    <property type="taxonomic scope" value="Eukaryota"/>
</dbReference>
<organism evidence="16 17">
    <name type="scientific">Sphaerulina musiva (strain SO2202)</name>
    <name type="common">Poplar stem canker fungus</name>
    <name type="synonym">Septoria musiva</name>
    <dbReference type="NCBI Taxonomy" id="692275"/>
    <lineage>
        <taxon>Eukaryota</taxon>
        <taxon>Fungi</taxon>
        <taxon>Dikarya</taxon>
        <taxon>Ascomycota</taxon>
        <taxon>Pezizomycotina</taxon>
        <taxon>Dothideomycetes</taxon>
        <taxon>Dothideomycetidae</taxon>
        <taxon>Mycosphaerellales</taxon>
        <taxon>Mycosphaerellaceae</taxon>
        <taxon>Sphaerulina</taxon>
    </lineage>
</organism>
<dbReference type="PANTHER" id="PTHR12646">
    <property type="entry name" value="NOT56 - RELATED"/>
    <property type="match status" value="1"/>
</dbReference>
<feature type="transmembrane region" description="Helical" evidence="14">
    <location>
        <begin position="148"/>
        <end position="169"/>
    </location>
</feature>
<protein>
    <recommendedName>
        <fullName evidence="4 14">Dol-P-Man:Man(5)GlcNAc(2)-PP-Dol alpha-1,3-mannosyltransferase</fullName>
        <ecNumber evidence="3 14">2.4.1.258</ecNumber>
    </recommendedName>
    <alternativeName>
        <fullName evidence="14">Dol-P-Man-dependent alpha(1-3)-mannosyltransferase</fullName>
    </alternativeName>
</protein>
<dbReference type="GeneID" id="27907700"/>
<feature type="transmembrane region" description="Helical" evidence="14">
    <location>
        <begin position="367"/>
        <end position="387"/>
    </location>
</feature>
<dbReference type="GO" id="GO:0052925">
    <property type="term" value="F:dol-P-Man:Man(5)GlcNAc(2)-PP-Dol alpha-1,3-mannosyltransferase activity"/>
    <property type="evidence" value="ECO:0007669"/>
    <property type="project" value="UniProtKB-EC"/>
</dbReference>
<evidence type="ECO:0000256" key="15">
    <source>
        <dbReference type="SAM" id="MobiDB-lite"/>
    </source>
</evidence>
<dbReference type="UniPathway" id="UPA00378"/>
<feature type="transmembrane region" description="Helical" evidence="14">
    <location>
        <begin position="181"/>
        <end position="209"/>
    </location>
</feature>
<dbReference type="GO" id="GO:0005789">
    <property type="term" value="C:endoplasmic reticulum membrane"/>
    <property type="evidence" value="ECO:0007669"/>
    <property type="project" value="UniProtKB-SubCell"/>
</dbReference>
<evidence type="ECO:0000256" key="3">
    <source>
        <dbReference type="ARBA" id="ARBA00011964"/>
    </source>
</evidence>
<evidence type="ECO:0000256" key="14">
    <source>
        <dbReference type="RuleBase" id="RU364047"/>
    </source>
</evidence>
<evidence type="ECO:0000256" key="1">
    <source>
        <dbReference type="ARBA" id="ARBA00004477"/>
    </source>
</evidence>
<dbReference type="EC" id="2.4.1.258" evidence="3 14"/>
<dbReference type="OrthoDB" id="20028at2759"/>
<evidence type="ECO:0000256" key="12">
    <source>
        <dbReference type="ARBA" id="ARBA00049506"/>
    </source>
</evidence>
<keyword evidence="5 14" id="KW-0328">Glycosyltransferase</keyword>
<proteinExistence type="inferred from homology"/>
<dbReference type="AlphaFoldDB" id="N1QFD2"/>
<evidence type="ECO:0000256" key="10">
    <source>
        <dbReference type="ARBA" id="ARBA00023136"/>
    </source>
</evidence>
<dbReference type="Pfam" id="PF05208">
    <property type="entry name" value="ALG3"/>
    <property type="match status" value="1"/>
</dbReference>
<evidence type="ECO:0000256" key="2">
    <source>
        <dbReference type="ARBA" id="ARBA00004922"/>
    </source>
</evidence>
<evidence type="ECO:0000313" key="16">
    <source>
        <dbReference type="EMBL" id="EMF09173.1"/>
    </source>
</evidence>